<protein>
    <submittedName>
        <fullName evidence="1">19526_t:CDS:1</fullName>
    </submittedName>
</protein>
<gene>
    <name evidence="1" type="ORF">DERYTH_LOCUS20334</name>
</gene>
<feature type="non-terminal residue" evidence="1">
    <location>
        <position position="162"/>
    </location>
</feature>
<reference evidence="1" key="1">
    <citation type="submission" date="2021-06" db="EMBL/GenBank/DDBJ databases">
        <authorList>
            <person name="Kallberg Y."/>
            <person name="Tangrot J."/>
            <person name="Rosling A."/>
        </authorList>
    </citation>
    <scope>NUCLEOTIDE SEQUENCE</scope>
    <source>
        <strain evidence="1">MA453B</strain>
    </source>
</reference>
<dbReference type="EMBL" id="CAJVPY010023781">
    <property type="protein sequence ID" value="CAG8785607.1"/>
    <property type="molecule type" value="Genomic_DNA"/>
</dbReference>
<organism evidence="1 2">
    <name type="scientific">Dentiscutata erythropus</name>
    <dbReference type="NCBI Taxonomy" id="1348616"/>
    <lineage>
        <taxon>Eukaryota</taxon>
        <taxon>Fungi</taxon>
        <taxon>Fungi incertae sedis</taxon>
        <taxon>Mucoromycota</taxon>
        <taxon>Glomeromycotina</taxon>
        <taxon>Glomeromycetes</taxon>
        <taxon>Diversisporales</taxon>
        <taxon>Gigasporaceae</taxon>
        <taxon>Dentiscutata</taxon>
    </lineage>
</organism>
<evidence type="ECO:0000313" key="2">
    <source>
        <dbReference type="Proteomes" id="UP000789405"/>
    </source>
</evidence>
<dbReference type="Proteomes" id="UP000789405">
    <property type="component" value="Unassembled WGS sequence"/>
</dbReference>
<comment type="caution">
    <text evidence="1">The sequence shown here is derived from an EMBL/GenBank/DDBJ whole genome shotgun (WGS) entry which is preliminary data.</text>
</comment>
<name>A0A9N9P313_9GLOM</name>
<dbReference type="AlphaFoldDB" id="A0A9N9P313"/>
<proteinExistence type="predicted"/>
<sequence>TVNDIYKRLDEENTTLIKNPGNEKEWKDFYNTTHCELFDFTNYEEMVFTQIYQLLKKNLENSSDVTIETIKSKKLFYDKIIEDAISTQPKKNLSDAAITNCQPILRKTRMKMRFLEEGRPDKINTKDYTELYEEFTQKIIIKAKEAKEATERNEWKKIVRIY</sequence>
<keyword evidence="2" id="KW-1185">Reference proteome</keyword>
<evidence type="ECO:0000313" key="1">
    <source>
        <dbReference type="EMBL" id="CAG8785607.1"/>
    </source>
</evidence>
<accession>A0A9N9P313</accession>